<gene>
    <name evidence="5" type="primary">tsaB</name>
    <name evidence="5" type="ORF">ACFOND_01755</name>
</gene>
<dbReference type="RefSeq" id="WP_290282211.1">
    <property type="nucleotide sequence ID" value="NZ_JAUFQI010000001.1"/>
</dbReference>
<evidence type="ECO:0000256" key="2">
    <source>
        <dbReference type="ARBA" id="ARBA00019012"/>
    </source>
</evidence>
<dbReference type="CDD" id="cd24032">
    <property type="entry name" value="ASKHA_NBD_TsaB"/>
    <property type="match status" value="1"/>
</dbReference>
<dbReference type="InterPro" id="IPR022496">
    <property type="entry name" value="T6A_TsaB"/>
</dbReference>
<protein>
    <recommendedName>
        <fullName evidence="2">tRNA threonylcarbamoyladenosine biosynthesis protein TsaB</fullName>
    </recommendedName>
    <alternativeName>
        <fullName evidence="3">t(6)A37 threonylcarbamoyladenosine biosynthesis protein TsaB</fullName>
    </alternativeName>
</protein>
<evidence type="ECO:0000313" key="5">
    <source>
        <dbReference type="EMBL" id="MFC3700349.1"/>
    </source>
</evidence>
<evidence type="ECO:0000313" key="6">
    <source>
        <dbReference type="Proteomes" id="UP001595710"/>
    </source>
</evidence>
<keyword evidence="5" id="KW-0012">Acyltransferase</keyword>
<dbReference type="GO" id="GO:0061711">
    <property type="term" value="F:tRNA N(6)-L-threonylcarbamoyladenine synthase activity"/>
    <property type="evidence" value="ECO:0007669"/>
    <property type="project" value="UniProtKB-EC"/>
</dbReference>
<dbReference type="NCBIfam" id="TIGR03725">
    <property type="entry name" value="T6A_YeaZ"/>
    <property type="match status" value="1"/>
</dbReference>
<dbReference type="InterPro" id="IPR000905">
    <property type="entry name" value="Gcp-like_dom"/>
</dbReference>
<evidence type="ECO:0000256" key="3">
    <source>
        <dbReference type="ARBA" id="ARBA00032446"/>
    </source>
</evidence>
<evidence type="ECO:0000259" key="4">
    <source>
        <dbReference type="Pfam" id="PF00814"/>
    </source>
</evidence>
<dbReference type="Pfam" id="PF00814">
    <property type="entry name" value="TsaD"/>
    <property type="match status" value="1"/>
</dbReference>
<dbReference type="SUPFAM" id="SSF53067">
    <property type="entry name" value="Actin-like ATPase domain"/>
    <property type="match status" value="2"/>
</dbReference>
<dbReference type="PANTHER" id="PTHR11735">
    <property type="entry name" value="TRNA N6-ADENOSINE THREONYLCARBAMOYLTRANSFERASE"/>
    <property type="match status" value="1"/>
</dbReference>
<evidence type="ECO:0000256" key="1">
    <source>
        <dbReference type="ARBA" id="ARBA00010493"/>
    </source>
</evidence>
<name>A0ABV7WNE1_9GAMM</name>
<feature type="domain" description="Gcp-like" evidence="4">
    <location>
        <begin position="33"/>
        <end position="225"/>
    </location>
</feature>
<dbReference type="Gene3D" id="3.30.420.40">
    <property type="match status" value="2"/>
</dbReference>
<dbReference type="PANTHER" id="PTHR11735:SF11">
    <property type="entry name" value="TRNA THREONYLCARBAMOYLADENOSINE BIOSYNTHESIS PROTEIN TSAB"/>
    <property type="match status" value="1"/>
</dbReference>
<sequence>MKNILSLDTSGEYCSISIVTPEQHFSFHQHRPREHANILLSEINALIQESSLNMSDLDAIVYGRGPGSFTGIRIAAGVAQGLAMALNCPIIPISTLHSLAYSAFKAGHRDCWVALDARMSEIYFAPYSVDNSNTPNPLKDEAVIPPSLLKEAAPENVTFIGNGWTAGYEMSSALSAQVADQTIHILVPNALDSAELAMKLYQQDPSVALSPELALPTYLRDNVTWDNKPKVGS</sequence>
<keyword evidence="6" id="KW-1185">Reference proteome</keyword>
<keyword evidence="5" id="KW-0808">Transferase</keyword>
<comment type="similarity">
    <text evidence="1">Belongs to the KAE1 / TsaD family. TsaB subfamily.</text>
</comment>
<proteinExistence type="inferred from homology"/>
<comment type="caution">
    <text evidence="5">The sequence shown here is derived from an EMBL/GenBank/DDBJ whole genome shotgun (WGS) entry which is preliminary data.</text>
</comment>
<dbReference type="Proteomes" id="UP001595710">
    <property type="component" value="Unassembled WGS sequence"/>
</dbReference>
<reference evidence="6" key="1">
    <citation type="journal article" date="2019" name="Int. J. Syst. Evol. Microbiol.">
        <title>The Global Catalogue of Microorganisms (GCM) 10K type strain sequencing project: providing services to taxonomists for standard genome sequencing and annotation.</title>
        <authorList>
            <consortium name="The Broad Institute Genomics Platform"/>
            <consortium name="The Broad Institute Genome Sequencing Center for Infectious Disease"/>
            <person name="Wu L."/>
            <person name="Ma J."/>
        </authorList>
    </citation>
    <scope>NUCLEOTIDE SEQUENCE [LARGE SCALE GENOMIC DNA]</scope>
    <source>
        <strain evidence="6">CECT 8288</strain>
    </source>
</reference>
<accession>A0ABV7WNE1</accession>
<dbReference type="InterPro" id="IPR043129">
    <property type="entry name" value="ATPase_NBD"/>
</dbReference>
<organism evidence="5 6">
    <name type="scientific">Reinekea marina</name>
    <dbReference type="NCBI Taxonomy" id="1310421"/>
    <lineage>
        <taxon>Bacteria</taxon>
        <taxon>Pseudomonadati</taxon>
        <taxon>Pseudomonadota</taxon>
        <taxon>Gammaproteobacteria</taxon>
        <taxon>Oceanospirillales</taxon>
        <taxon>Saccharospirillaceae</taxon>
        <taxon>Reinekea</taxon>
    </lineage>
</organism>
<dbReference type="EMBL" id="JBHRYN010000004">
    <property type="protein sequence ID" value="MFC3700349.1"/>
    <property type="molecule type" value="Genomic_DNA"/>
</dbReference>